<evidence type="ECO:0000256" key="3">
    <source>
        <dbReference type="ARBA" id="ARBA00022723"/>
    </source>
</evidence>
<evidence type="ECO:0008006" key="9">
    <source>
        <dbReference type="Google" id="ProtNLM"/>
    </source>
</evidence>
<accession>A0A3M0KBR6</accession>
<keyword evidence="8" id="KW-1185">Reference proteome</keyword>
<evidence type="ECO:0000256" key="6">
    <source>
        <dbReference type="SAM" id="Phobius"/>
    </source>
</evidence>
<proteinExistence type="inferred from homology"/>
<dbReference type="PRINTS" id="PR00463">
    <property type="entry name" value="EP450I"/>
</dbReference>
<evidence type="ECO:0000313" key="8">
    <source>
        <dbReference type="Proteomes" id="UP000269221"/>
    </source>
</evidence>
<comment type="caution">
    <text evidence="7">The sequence shown here is derived from an EMBL/GenBank/DDBJ whole genome shotgun (WGS) entry which is preliminary data.</text>
</comment>
<sequence>MELQFWPDLVSLWKKLNGRMLLVILVMSLLIIDLVKKRRPRNFPPGPQLFPLVGTFVDFKQPLHLALQKLTGRYGNIFSVQFGSLTFVVVNGYQMVREALVHQAEIFADRPNIPLLQEIFRGFGLISSNGHIWRQQRKFALATLKSLAVNFEEKVQEESRYLVETIEEEKGQPFDPHYKINSAVSNIICSITFGSRFDYHDNRFQELLHSLAETLLLIGSFWGQLYNAFPLIMRWLPGPFRKIFRHWEKLQYFVKSVIAKHKEDLDQSEAGDYIDCYLKEIEKFKGDTSSYFHEENLLCSTLDLFLTGTETTATAIRWALLYMAAYPHIQEKVQQEIDAVVGPCRQPSMADKEQMPYTSAVLSEVLRLGNVVPLGVPRMATSDTTLAGFHLPKVRGDHQPLPHWPSSHQPSSHQPSSTPAFIPPAFIPPTFIPPAFIPPAFIPPTFIPPTFIPPAFIPPTFILHPTYLHPTGIHPTGLCPTSLHPTSSHRPLSHKSSSHQSRIFTAQTLNLTWGGTNQQDLIEIPQL</sequence>
<keyword evidence="6" id="KW-0472">Membrane</keyword>
<dbReference type="InterPro" id="IPR050182">
    <property type="entry name" value="Cytochrome_P450_fam2"/>
</dbReference>
<dbReference type="EMBL" id="QRBI01000117">
    <property type="protein sequence ID" value="RMC08744.1"/>
    <property type="molecule type" value="Genomic_DNA"/>
</dbReference>
<dbReference type="InterPro" id="IPR036396">
    <property type="entry name" value="Cyt_P450_sf"/>
</dbReference>
<reference evidence="7 8" key="1">
    <citation type="submission" date="2018-07" db="EMBL/GenBank/DDBJ databases">
        <title>A high quality draft genome assembly of the barn swallow (H. rustica rustica).</title>
        <authorList>
            <person name="Formenti G."/>
            <person name="Chiara M."/>
            <person name="Poveda L."/>
            <person name="Francoijs K.-J."/>
            <person name="Bonisoli-Alquati A."/>
            <person name="Canova L."/>
            <person name="Gianfranceschi L."/>
            <person name="Horner D.S."/>
            <person name="Saino N."/>
        </authorList>
    </citation>
    <scope>NUCLEOTIDE SEQUENCE [LARGE SCALE GENOMIC DNA]</scope>
    <source>
        <strain evidence="7">Chelidonia</strain>
        <tissue evidence="7">Blood</tissue>
    </source>
</reference>
<evidence type="ECO:0000256" key="2">
    <source>
        <dbReference type="ARBA" id="ARBA00010617"/>
    </source>
</evidence>
<keyword evidence="4" id="KW-0408">Iron</keyword>
<dbReference type="PANTHER" id="PTHR24300:SF177">
    <property type="entry name" value="CYTOCHROME P450 2J2"/>
    <property type="match status" value="1"/>
</dbReference>
<dbReference type="Pfam" id="PF00067">
    <property type="entry name" value="p450"/>
    <property type="match status" value="1"/>
</dbReference>
<feature type="compositionally biased region" description="Low complexity" evidence="5">
    <location>
        <begin position="401"/>
        <end position="417"/>
    </location>
</feature>
<evidence type="ECO:0000313" key="7">
    <source>
        <dbReference type="EMBL" id="RMC08744.1"/>
    </source>
</evidence>
<feature type="region of interest" description="Disordered" evidence="5">
    <location>
        <begin position="398"/>
        <end position="417"/>
    </location>
</feature>
<dbReference type="Proteomes" id="UP000269221">
    <property type="component" value="Unassembled WGS sequence"/>
</dbReference>
<gene>
    <name evidence="7" type="ORF">DUI87_14993</name>
</gene>
<dbReference type="PRINTS" id="PR00385">
    <property type="entry name" value="P450"/>
</dbReference>
<dbReference type="SUPFAM" id="SSF48264">
    <property type="entry name" value="Cytochrome P450"/>
    <property type="match status" value="1"/>
</dbReference>
<dbReference type="GO" id="GO:0006082">
    <property type="term" value="P:organic acid metabolic process"/>
    <property type="evidence" value="ECO:0007669"/>
    <property type="project" value="TreeGrafter"/>
</dbReference>
<dbReference type="GO" id="GO:0006805">
    <property type="term" value="P:xenobiotic metabolic process"/>
    <property type="evidence" value="ECO:0007669"/>
    <property type="project" value="TreeGrafter"/>
</dbReference>
<comment type="similarity">
    <text evidence="2">Belongs to the cytochrome P450 family.</text>
</comment>
<dbReference type="GO" id="GO:0016712">
    <property type="term" value="F:oxidoreductase activity, acting on paired donors, with incorporation or reduction of molecular oxygen, reduced flavin or flavoprotein as one donor, and incorporation of one atom of oxygen"/>
    <property type="evidence" value="ECO:0007669"/>
    <property type="project" value="TreeGrafter"/>
</dbReference>
<keyword evidence="3" id="KW-0479">Metal-binding</keyword>
<dbReference type="AlphaFoldDB" id="A0A3M0KBR6"/>
<dbReference type="GO" id="GO:0005737">
    <property type="term" value="C:cytoplasm"/>
    <property type="evidence" value="ECO:0007669"/>
    <property type="project" value="TreeGrafter"/>
</dbReference>
<keyword evidence="6" id="KW-1133">Transmembrane helix</keyword>
<keyword evidence="6" id="KW-0812">Transmembrane</keyword>
<dbReference type="InterPro" id="IPR002401">
    <property type="entry name" value="Cyt_P450_E_grp-I"/>
</dbReference>
<dbReference type="GO" id="GO:0005506">
    <property type="term" value="F:iron ion binding"/>
    <property type="evidence" value="ECO:0007669"/>
    <property type="project" value="InterPro"/>
</dbReference>
<comment type="cofactor">
    <cofactor evidence="1">
        <name>heme</name>
        <dbReference type="ChEBI" id="CHEBI:30413"/>
    </cofactor>
</comment>
<feature type="transmembrane region" description="Helical" evidence="6">
    <location>
        <begin position="16"/>
        <end position="35"/>
    </location>
</feature>
<dbReference type="PANTHER" id="PTHR24300">
    <property type="entry name" value="CYTOCHROME P450 508A4-RELATED"/>
    <property type="match status" value="1"/>
</dbReference>
<evidence type="ECO:0000256" key="5">
    <source>
        <dbReference type="SAM" id="MobiDB-lite"/>
    </source>
</evidence>
<dbReference type="GO" id="GO:0020037">
    <property type="term" value="F:heme binding"/>
    <property type="evidence" value="ECO:0007669"/>
    <property type="project" value="InterPro"/>
</dbReference>
<dbReference type="InterPro" id="IPR001128">
    <property type="entry name" value="Cyt_P450"/>
</dbReference>
<dbReference type="STRING" id="333673.A0A3M0KBR6"/>
<evidence type="ECO:0000256" key="4">
    <source>
        <dbReference type="ARBA" id="ARBA00023004"/>
    </source>
</evidence>
<organism evidence="7 8">
    <name type="scientific">Hirundo rustica rustica</name>
    <dbReference type="NCBI Taxonomy" id="333673"/>
    <lineage>
        <taxon>Eukaryota</taxon>
        <taxon>Metazoa</taxon>
        <taxon>Chordata</taxon>
        <taxon>Craniata</taxon>
        <taxon>Vertebrata</taxon>
        <taxon>Euteleostomi</taxon>
        <taxon>Archelosauria</taxon>
        <taxon>Archosauria</taxon>
        <taxon>Dinosauria</taxon>
        <taxon>Saurischia</taxon>
        <taxon>Theropoda</taxon>
        <taxon>Coelurosauria</taxon>
        <taxon>Aves</taxon>
        <taxon>Neognathae</taxon>
        <taxon>Neoaves</taxon>
        <taxon>Telluraves</taxon>
        <taxon>Australaves</taxon>
        <taxon>Passeriformes</taxon>
        <taxon>Sylvioidea</taxon>
        <taxon>Hirundinidae</taxon>
        <taxon>Hirundo</taxon>
    </lineage>
</organism>
<dbReference type="OrthoDB" id="2789670at2759"/>
<dbReference type="FunFam" id="1.10.630.10:FF:000176">
    <property type="entry name" value="Uncharacterized protein"/>
    <property type="match status" value="1"/>
</dbReference>
<protein>
    <recommendedName>
        <fullName evidence="9">Cytochrome P450 2J2-like</fullName>
    </recommendedName>
</protein>
<name>A0A3M0KBR6_HIRRU</name>
<evidence type="ECO:0000256" key="1">
    <source>
        <dbReference type="ARBA" id="ARBA00001971"/>
    </source>
</evidence>
<dbReference type="Gene3D" id="1.10.630.10">
    <property type="entry name" value="Cytochrome P450"/>
    <property type="match status" value="1"/>
</dbReference>